<dbReference type="RefSeq" id="WP_181392738.1">
    <property type="nucleotide sequence ID" value="NZ_QGDS01000002.1"/>
</dbReference>
<dbReference type="EMBL" id="UHJJ01000002">
    <property type="protein sequence ID" value="SUQ13110.1"/>
    <property type="molecule type" value="Genomic_DNA"/>
</dbReference>
<evidence type="ECO:0000313" key="1">
    <source>
        <dbReference type="EMBL" id="SUQ13110.1"/>
    </source>
</evidence>
<organism evidence="1 2">
    <name type="scientific">Faecalicatena contorta</name>
    <dbReference type="NCBI Taxonomy" id="39482"/>
    <lineage>
        <taxon>Bacteria</taxon>
        <taxon>Bacillati</taxon>
        <taxon>Bacillota</taxon>
        <taxon>Clostridia</taxon>
        <taxon>Lachnospirales</taxon>
        <taxon>Lachnospiraceae</taxon>
        <taxon>Faecalicatena</taxon>
    </lineage>
</organism>
<dbReference type="Proteomes" id="UP000254051">
    <property type="component" value="Unassembled WGS sequence"/>
</dbReference>
<dbReference type="AlphaFoldDB" id="A0A316A441"/>
<reference evidence="2" key="1">
    <citation type="submission" date="2017-07" db="EMBL/GenBank/DDBJ databases">
        <authorList>
            <person name="Varghese N."/>
            <person name="Submissions S."/>
        </authorList>
    </citation>
    <scope>NUCLEOTIDE SEQUENCE [LARGE SCALE GENOMIC DNA]</scope>
    <source>
        <strain evidence="2">NLAE-zl-C134</strain>
    </source>
</reference>
<sequence length="47" mass="5657">MLESKDYFKITMLGYKRNFFYKEAIEAIIEKQCTNMMLKGQQEVDTK</sequence>
<name>A0A316A441_9FIRM</name>
<proteinExistence type="predicted"/>
<accession>A0A316A441</accession>
<keyword evidence="2" id="KW-1185">Reference proteome</keyword>
<protein>
    <submittedName>
        <fullName evidence="1">Uncharacterized protein</fullName>
    </submittedName>
</protein>
<gene>
    <name evidence="1" type="ORF">SAMN05216529_102328</name>
</gene>
<evidence type="ECO:0000313" key="2">
    <source>
        <dbReference type="Proteomes" id="UP000254051"/>
    </source>
</evidence>